<dbReference type="STRING" id="1146883.BLASA_0921"/>
<reference evidence="2" key="2">
    <citation type="submission" date="2012-02" db="EMBL/GenBank/DDBJ databases">
        <title>Complete genome sequence of Blastococcus saxobsidens strain DD2.</title>
        <authorList>
            <person name="Genoscope."/>
        </authorList>
    </citation>
    <scope>NUCLEOTIDE SEQUENCE [LARGE SCALE GENOMIC DNA]</scope>
    <source>
        <strain evidence="2">DD2</strain>
    </source>
</reference>
<evidence type="ECO:0000313" key="2">
    <source>
        <dbReference type="Proteomes" id="UP000007517"/>
    </source>
</evidence>
<dbReference type="HOGENOM" id="CLU_3022909_0_0_11"/>
<dbReference type="EMBL" id="FO117623">
    <property type="protein sequence ID" value="CCG01871.1"/>
    <property type="molecule type" value="Genomic_DNA"/>
</dbReference>
<keyword evidence="2" id="KW-1185">Reference proteome</keyword>
<dbReference type="Proteomes" id="UP000007517">
    <property type="component" value="Chromosome"/>
</dbReference>
<gene>
    <name evidence="1" type="ordered locus">BLASA_0921</name>
</gene>
<evidence type="ECO:0000313" key="1">
    <source>
        <dbReference type="EMBL" id="CCG01871.1"/>
    </source>
</evidence>
<accession>H6RTL3</accession>
<dbReference type="KEGG" id="bsd:BLASA_0921"/>
<name>H6RTL3_BLASD</name>
<reference evidence="1 2" key="1">
    <citation type="journal article" date="2012" name="J. Bacteriol.">
        <title>Genome Sequence of Blastococcus saxobsidens DD2, a Stone-Inhabiting Bacterium.</title>
        <authorList>
            <person name="Chouaia B."/>
            <person name="Crotti E."/>
            <person name="Brusetti L."/>
            <person name="Daffonchio D."/>
            <person name="Essoussi I."/>
            <person name="Nouioui I."/>
            <person name="Sbissi I."/>
            <person name="Ghodhbane-Gtari F."/>
            <person name="Gtari M."/>
            <person name="Vacherie B."/>
            <person name="Barbe V."/>
            <person name="Medigue C."/>
            <person name="Gury J."/>
            <person name="Pujic P."/>
            <person name="Normand P."/>
        </authorList>
    </citation>
    <scope>NUCLEOTIDE SEQUENCE [LARGE SCALE GENOMIC DNA]</scope>
    <source>
        <strain evidence="1 2">DD2</strain>
    </source>
</reference>
<dbReference type="AlphaFoldDB" id="H6RTL3"/>
<organism evidence="1 2">
    <name type="scientific">Blastococcus saxobsidens (strain DD2)</name>
    <dbReference type="NCBI Taxonomy" id="1146883"/>
    <lineage>
        <taxon>Bacteria</taxon>
        <taxon>Bacillati</taxon>
        <taxon>Actinomycetota</taxon>
        <taxon>Actinomycetes</taxon>
        <taxon>Geodermatophilales</taxon>
        <taxon>Geodermatophilaceae</taxon>
        <taxon>Blastococcus</taxon>
    </lineage>
</organism>
<proteinExistence type="predicted"/>
<sequence length="55" mass="5763">MAGRRSPGRRCVPGALPMGVPCTPTAQVASVMARAEEVLAGVEPPDLRRHGVTRP</sequence>
<protein>
    <submittedName>
        <fullName evidence="1">Uncharacterized protein</fullName>
    </submittedName>
</protein>